<feature type="domain" description="C2H2-type" evidence="11">
    <location>
        <begin position="350"/>
        <end position="377"/>
    </location>
</feature>
<reference evidence="12 13" key="1">
    <citation type="submission" date="2019-01" db="EMBL/GenBank/DDBJ databases">
        <authorList>
            <person name="Sayadi A."/>
        </authorList>
    </citation>
    <scope>NUCLEOTIDE SEQUENCE [LARGE SCALE GENOMIC DNA]</scope>
</reference>
<dbReference type="Pfam" id="PF00096">
    <property type="entry name" value="zf-C2H2"/>
    <property type="match status" value="5"/>
</dbReference>
<feature type="domain" description="C2H2-type" evidence="11">
    <location>
        <begin position="322"/>
        <end position="349"/>
    </location>
</feature>
<dbReference type="FunFam" id="3.30.160.60:FF:000446">
    <property type="entry name" value="Zinc finger protein"/>
    <property type="match status" value="1"/>
</dbReference>
<dbReference type="Gene3D" id="3.30.160.60">
    <property type="entry name" value="Classic Zinc Finger"/>
    <property type="match status" value="6"/>
</dbReference>
<sequence>MPKLRLPEVAPDQNSCSICLKYDHQCKDKKLLDITKANDGEKSCLDKIQELMHVEIVLGYQTVCVTCATEVNEAYLLRGKILEAIIFWKKHFGYEESSELNESTEVQPDDTHIKKVKCEDSITTIPKTDKIEVEEESDDDDDDNTPMGESYQDFDSDDEPLDCKKARLLKDSNSPDVKVKVDSVPKKEPKSEILGDLIDLTAETVSVIPEASIRNLPGATIKKVSDVKKEEEKENNDSKNKLTLFCGRCNYYYANLSEIMSHFCIERKSNSQKRKLPKPQPSRREPKPIACFGCAACGKVFKRKLDLNRHKKDEHAVEKPRQVCNICDKSFRNATLLREHYSVHTGEHNYCCDVCGKTFQRLSSRSRHMRKHTNDEKSRKTPFLCTICGKLFPYSNTMSRHMMSHAGVKRFSCKICSKMFNQMAHLRVHMRTHTGEKPYTCSYCYQAFSLNASMRKHVLAKHKRDVFRKEASRRSLGRYKTEEEEAEEQMEYLYKEEEEMIVERLE</sequence>
<name>A0A653DEV6_CALMS</name>
<evidence type="ECO:0000313" key="12">
    <source>
        <dbReference type="EMBL" id="VEN58518.1"/>
    </source>
</evidence>
<dbReference type="PROSITE" id="PS50157">
    <property type="entry name" value="ZINC_FINGER_C2H2_2"/>
    <property type="match status" value="6"/>
</dbReference>
<dbReference type="PANTHER" id="PTHR24379">
    <property type="entry name" value="KRAB AND ZINC FINGER DOMAIN-CONTAINING"/>
    <property type="match status" value="1"/>
</dbReference>
<dbReference type="FunFam" id="3.30.160.60:FF:000145">
    <property type="entry name" value="Zinc finger protein 574"/>
    <property type="match status" value="1"/>
</dbReference>
<organism evidence="12 13">
    <name type="scientific">Callosobruchus maculatus</name>
    <name type="common">Southern cowpea weevil</name>
    <name type="synonym">Pulse bruchid</name>
    <dbReference type="NCBI Taxonomy" id="64391"/>
    <lineage>
        <taxon>Eukaryota</taxon>
        <taxon>Metazoa</taxon>
        <taxon>Ecdysozoa</taxon>
        <taxon>Arthropoda</taxon>
        <taxon>Hexapoda</taxon>
        <taxon>Insecta</taxon>
        <taxon>Pterygota</taxon>
        <taxon>Neoptera</taxon>
        <taxon>Endopterygota</taxon>
        <taxon>Coleoptera</taxon>
        <taxon>Polyphaga</taxon>
        <taxon>Cucujiformia</taxon>
        <taxon>Chrysomeloidea</taxon>
        <taxon>Chrysomelidae</taxon>
        <taxon>Bruchinae</taxon>
        <taxon>Bruchini</taxon>
        <taxon>Callosobruchus</taxon>
    </lineage>
</organism>
<keyword evidence="4 8" id="KW-0863">Zinc-finger</keyword>
<evidence type="ECO:0000256" key="5">
    <source>
        <dbReference type="ARBA" id="ARBA00022833"/>
    </source>
</evidence>
<feature type="compositionally biased region" description="Acidic residues" evidence="10">
    <location>
        <begin position="132"/>
        <end position="144"/>
    </location>
</feature>
<feature type="domain" description="C2H2-type" evidence="11">
    <location>
        <begin position="411"/>
        <end position="438"/>
    </location>
</feature>
<feature type="domain" description="C2H2-type" evidence="11">
    <location>
        <begin position="439"/>
        <end position="467"/>
    </location>
</feature>
<dbReference type="AlphaFoldDB" id="A0A653DEV6"/>
<evidence type="ECO:0000256" key="2">
    <source>
        <dbReference type="ARBA" id="ARBA00022723"/>
    </source>
</evidence>
<evidence type="ECO:0000256" key="8">
    <source>
        <dbReference type="PROSITE-ProRule" id="PRU00042"/>
    </source>
</evidence>
<evidence type="ECO:0000256" key="9">
    <source>
        <dbReference type="SAM" id="Coils"/>
    </source>
</evidence>
<evidence type="ECO:0000259" key="11">
    <source>
        <dbReference type="PROSITE" id="PS50157"/>
    </source>
</evidence>
<dbReference type="EMBL" id="CAACVG010011619">
    <property type="protein sequence ID" value="VEN58518.1"/>
    <property type="molecule type" value="Genomic_DNA"/>
</dbReference>
<keyword evidence="13" id="KW-1185">Reference proteome</keyword>
<dbReference type="InterPro" id="IPR036236">
    <property type="entry name" value="Znf_C2H2_sf"/>
</dbReference>
<evidence type="ECO:0000256" key="10">
    <source>
        <dbReference type="SAM" id="MobiDB-lite"/>
    </source>
</evidence>
<dbReference type="SMART" id="SM00355">
    <property type="entry name" value="ZnF_C2H2"/>
    <property type="match status" value="6"/>
</dbReference>
<keyword evidence="9" id="KW-0175">Coiled coil</keyword>
<evidence type="ECO:0000256" key="7">
    <source>
        <dbReference type="ARBA" id="ARBA00068876"/>
    </source>
</evidence>
<evidence type="ECO:0000256" key="6">
    <source>
        <dbReference type="ARBA" id="ARBA00023242"/>
    </source>
</evidence>
<evidence type="ECO:0000313" key="13">
    <source>
        <dbReference type="Proteomes" id="UP000410492"/>
    </source>
</evidence>
<keyword evidence="2" id="KW-0479">Metal-binding</keyword>
<feature type="domain" description="C2H2-type" evidence="11">
    <location>
        <begin position="383"/>
        <end position="410"/>
    </location>
</feature>
<dbReference type="FunFam" id="3.30.160.60:FF:000100">
    <property type="entry name" value="Zinc finger 45-like"/>
    <property type="match status" value="1"/>
</dbReference>
<dbReference type="PROSITE" id="PS00028">
    <property type="entry name" value="ZINC_FINGER_C2H2_1"/>
    <property type="match status" value="6"/>
</dbReference>
<dbReference type="PANTHER" id="PTHR24379:SF121">
    <property type="entry name" value="C2H2-TYPE DOMAIN-CONTAINING PROTEIN"/>
    <property type="match status" value="1"/>
</dbReference>
<protein>
    <recommendedName>
        <fullName evidence="7">Zinc finger protein 865</fullName>
    </recommendedName>
</protein>
<keyword evidence="6" id="KW-0539">Nucleus</keyword>
<keyword evidence="5" id="KW-0862">Zinc</keyword>
<evidence type="ECO:0000256" key="1">
    <source>
        <dbReference type="ARBA" id="ARBA00004123"/>
    </source>
</evidence>
<proteinExistence type="predicted"/>
<dbReference type="GO" id="GO:0005634">
    <property type="term" value="C:nucleus"/>
    <property type="evidence" value="ECO:0007669"/>
    <property type="project" value="UniProtKB-SubCell"/>
</dbReference>
<dbReference type="Proteomes" id="UP000410492">
    <property type="component" value="Unassembled WGS sequence"/>
</dbReference>
<keyword evidence="3" id="KW-0677">Repeat</keyword>
<feature type="region of interest" description="Disordered" evidence="10">
    <location>
        <begin position="127"/>
        <end position="160"/>
    </location>
</feature>
<feature type="domain" description="C2H2-type" evidence="11">
    <location>
        <begin position="292"/>
        <end position="320"/>
    </location>
</feature>
<dbReference type="SUPFAM" id="SSF57667">
    <property type="entry name" value="beta-beta-alpha zinc fingers"/>
    <property type="match status" value="4"/>
</dbReference>
<evidence type="ECO:0000256" key="3">
    <source>
        <dbReference type="ARBA" id="ARBA00022737"/>
    </source>
</evidence>
<gene>
    <name evidence="12" type="ORF">CALMAC_LOCUS16859</name>
</gene>
<accession>A0A653DEV6</accession>
<comment type="subcellular location">
    <subcellularLocation>
        <location evidence="1">Nucleus</location>
    </subcellularLocation>
</comment>
<evidence type="ECO:0000256" key="4">
    <source>
        <dbReference type="ARBA" id="ARBA00022771"/>
    </source>
</evidence>
<dbReference type="InterPro" id="IPR013087">
    <property type="entry name" value="Znf_C2H2_type"/>
</dbReference>
<dbReference type="OrthoDB" id="6077919at2759"/>
<feature type="coiled-coil region" evidence="9">
    <location>
        <begin position="469"/>
        <end position="496"/>
    </location>
</feature>
<dbReference type="GO" id="GO:0008270">
    <property type="term" value="F:zinc ion binding"/>
    <property type="evidence" value="ECO:0007669"/>
    <property type="project" value="UniProtKB-KW"/>
</dbReference>